<proteinExistence type="predicted"/>
<accession>A0A0C3EYR7</accession>
<keyword evidence="1" id="KW-1133">Transmembrane helix</keyword>
<reference evidence="2 3" key="1">
    <citation type="submission" date="2014-04" db="EMBL/GenBank/DDBJ databases">
        <authorList>
            <consortium name="DOE Joint Genome Institute"/>
            <person name="Kuo A."/>
            <person name="Tarkka M."/>
            <person name="Buscot F."/>
            <person name="Kohler A."/>
            <person name="Nagy L.G."/>
            <person name="Floudas D."/>
            <person name="Copeland A."/>
            <person name="Barry K.W."/>
            <person name="Cichocki N."/>
            <person name="Veneault-Fourrey C."/>
            <person name="LaButti K."/>
            <person name="Lindquist E.A."/>
            <person name="Lipzen A."/>
            <person name="Lundell T."/>
            <person name="Morin E."/>
            <person name="Murat C."/>
            <person name="Sun H."/>
            <person name="Tunlid A."/>
            <person name="Henrissat B."/>
            <person name="Grigoriev I.V."/>
            <person name="Hibbett D.S."/>
            <person name="Martin F."/>
            <person name="Nordberg H.P."/>
            <person name="Cantor M.N."/>
            <person name="Hua S.X."/>
        </authorList>
    </citation>
    <scope>NUCLEOTIDE SEQUENCE [LARGE SCALE GENOMIC DNA]</scope>
    <source>
        <strain evidence="2 3">F 1598</strain>
    </source>
</reference>
<evidence type="ECO:0000256" key="1">
    <source>
        <dbReference type="SAM" id="Phobius"/>
    </source>
</evidence>
<dbReference type="InParanoid" id="A0A0C3EYR7"/>
<evidence type="ECO:0000313" key="2">
    <source>
        <dbReference type="EMBL" id="KIM73084.1"/>
    </source>
</evidence>
<dbReference type="AlphaFoldDB" id="A0A0C3EYR7"/>
<protein>
    <recommendedName>
        <fullName evidence="4">Transmembrane protein</fullName>
    </recommendedName>
</protein>
<reference evidence="3" key="2">
    <citation type="submission" date="2015-01" db="EMBL/GenBank/DDBJ databases">
        <title>Evolutionary Origins and Diversification of the Mycorrhizal Mutualists.</title>
        <authorList>
            <consortium name="DOE Joint Genome Institute"/>
            <consortium name="Mycorrhizal Genomics Consortium"/>
            <person name="Kohler A."/>
            <person name="Kuo A."/>
            <person name="Nagy L.G."/>
            <person name="Floudas D."/>
            <person name="Copeland A."/>
            <person name="Barry K.W."/>
            <person name="Cichocki N."/>
            <person name="Veneault-Fourrey C."/>
            <person name="LaButti K."/>
            <person name="Lindquist E.A."/>
            <person name="Lipzen A."/>
            <person name="Lundell T."/>
            <person name="Morin E."/>
            <person name="Murat C."/>
            <person name="Riley R."/>
            <person name="Ohm R."/>
            <person name="Sun H."/>
            <person name="Tunlid A."/>
            <person name="Henrissat B."/>
            <person name="Grigoriev I.V."/>
            <person name="Hibbett D.S."/>
            <person name="Martin F."/>
        </authorList>
    </citation>
    <scope>NUCLEOTIDE SEQUENCE [LARGE SCALE GENOMIC DNA]</scope>
    <source>
        <strain evidence="3">F 1598</strain>
    </source>
</reference>
<evidence type="ECO:0008006" key="4">
    <source>
        <dbReference type="Google" id="ProtNLM"/>
    </source>
</evidence>
<dbReference type="Proteomes" id="UP000054166">
    <property type="component" value="Unassembled WGS sequence"/>
</dbReference>
<keyword evidence="1" id="KW-0812">Transmembrane</keyword>
<gene>
    <name evidence="2" type="ORF">PILCRDRAFT_829395</name>
</gene>
<dbReference type="HOGENOM" id="CLU_2184976_0_0_1"/>
<feature type="transmembrane region" description="Helical" evidence="1">
    <location>
        <begin position="47"/>
        <end position="66"/>
    </location>
</feature>
<organism evidence="2 3">
    <name type="scientific">Piloderma croceum (strain F 1598)</name>
    <dbReference type="NCBI Taxonomy" id="765440"/>
    <lineage>
        <taxon>Eukaryota</taxon>
        <taxon>Fungi</taxon>
        <taxon>Dikarya</taxon>
        <taxon>Basidiomycota</taxon>
        <taxon>Agaricomycotina</taxon>
        <taxon>Agaricomycetes</taxon>
        <taxon>Agaricomycetidae</taxon>
        <taxon>Atheliales</taxon>
        <taxon>Atheliaceae</taxon>
        <taxon>Piloderma</taxon>
    </lineage>
</organism>
<name>A0A0C3EYR7_PILCF</name>
<evidence type="ECO:0000313" key="3">
    <source>
        <dbReference type="Proteomes" id="UP000054166"/>
    </source>
</evidence>
<keyword evidence="3" id="KW-1185">Reference proteome</keyword>
<sequence>MSTRTIHPPYLPKPNTKFYNYSEAYPRSPSHPKISQSPKTHSEHVPIIYVTFFSAVVNTTFTYLFWSNSAITQPSANKQPASFWKIHMKLGCVALHRLSSNDLMLIDAG</sequence>
<dbReference type="EMBL" id="KN833093">
    <property type="protein sequence ID" value="KIM73084.1"/>
    <property type="molecule type" value="Genomic_DNA"/>
</dbReference>
<keyword evidence="1" id="KW-0472">Membrane</keyword>